<keyword evidence="1" id="KW-1133">Transmembrane helix</keyword>
<feature type="transmembrane region" description="Helical" evidence="1">
    <location>
        <begin position="184"/>
        <end position="202"/>
    </location>
</feature>
<keyword evidence="1" id="KW-0812">Transmembrane</keyword>
<evidence type="ECO:0000259" key="2">
    <source>
        <dbReference type="PROSITE" id="PS50011"/>
    </source>
</evidence>
<proteinExistence type="predicted"/>
<accession>A0A9N9NF18</accession>
<evidence type="ECO:0000313" key="4">
    <source>
        <dbReference type="EMBL" id="CAG8731605.1"/>
    </source>
</evidence>
<dbReference type="CDD" id="cd00201">
    <property type="entry name" value="WW"/>
    <property type="match status" value="1"/>
</dbReference>
<dbReference type="InterPro" id="IPR001202">
    <property type="entry name" value="WW_dom"/>
</dbReference>
<organism evidence="4 5">
    <name type="scientific">Dentiscutata erythropus</name>
    <dbReference type="NCBI Taxonomy" id="1348616"/>
    <lineage>
        <taxon>Eukaryota</taxon>
        <taxon>Fungi</taxon>
        <taxon>Fungi incertae sedis</taxon>
        <taxon>Mucoromycota</taxon>
        <taxon>Glomeromycotina</taxon>
        <taxon>Glomeromycetes</taxon>
        <taxon>Diversisporales</taxon>
        <taxon>Gigasporaceae</taxon>
        <taxon>Dentiscutata</taxon>
    </lineage>
</organism>
<evidence type="ECO:0000259" key="3">
    <source>
        <dbReference type="PROSITE" id="PS50020"/>
    </source>
</evidence>
<dbReference type="OrthoDB" id="2428256at2759"/>
<gene>
    <name evidence="4" type="ORF">DERYTH_LOCUS15175</name>
</gene>
<reference evidence="4" key="1">
    <citation type="submission" date="2021-06" db="EMBL/GenBank/DDBJ databases">
        <authorList>
            <person name="Kallberg Y."/>
            <person name="Tangrot J."/>
            <person name="Rosling A."/>
        </authorList>
    </citation>
    <scope>NUCLEOTIDE SEQUENCE</scope>
    <source>
        <strain evidence="4">MA453B</strain>
    </source>
</reference>
<dbReference type="Gene3D" id="1.10.510.10">
    <property type="entry name" value="Transferase(Phosphotransferase) domain 1"/>
    <property type="match status" value="1"/>
</dbReference>
<dbReference type="PROSITE" id="PS50020">
    <property type="entry name" value="WW_DOMAIN_2"/>
    <property type="match status" value="1"/>
</dbReference>
<dbReference type="AlphaFoldDB" id="A0A9N9NF18"/>
<dbReference type="Pfam" id="PF00069">
    <property type="entry name" value="Pkinase"/>
    <property type="match status" value="1"/>
</dbReference>
<comment type="caution">
    <text evidence="4">The sequence shown here is derived from an EMBL/GenBank/DDBJ whole genome shotgun (WGS) entry which is preliminary data.</text>
</comment>
<keyword evidence="5" id="KW-1185">Reference proteome</keyword>
<dbReference type="InterPro" id="IPR011009">
    <property type="entry name" value="Kinase-like_dom_sf"/>
</dbReference>
<protein>
    <submittedName>
        <fullName evidence="4">27568_t:CDS:1</fullName>
    </submittedName>
</protein>
<feature type="non-terminal residue" evidence="4">
    <location>
        <position position="1"/>
    </location>
</feature>
<name>A0A9N9NF18_9GLOM</name>
<dbReference type="GO" id="GO:0005524">
    <property type="term" value="F:ATP binding"/>
    <property type="evidence" value="ECO:0007669"/>
    <property type="project" value="InterPro"/>
</dbReference>
<feature type="domain" description="Protein kinase" evidence="2">
    <location>
        <begin position="50"/>
        <end position="286"/>
    </location>
</feature>
<dbReference type="SUPFAM" id="SSF56112">
    <property type="entry name" value="Protein kinase-like (PK-like)"/>
    <property type="match status" value="1"/>
</dbReference>
<sequence length="286" mass="33605">QRTTTNGRAVFVNHDMRITTWEDPRKTARQHMLNFISKENLRFIPDFSYLSAERILNQKTLKMLQDEYDFCPDCNQANTYEDWWLIDDNWKYKESSSRNSNSLKTGLLVALKRLNDSSQINDKFLNELKYHINAFKMTDILLPLLGITQDPETLEYIIVMNYVYGGSLRNNLHQICRMNWKKRLFILNSIIFGLIGIHRLGIVHKDLHNIRDDEIKQAIIQFRNADKKLQEISDLNIQSTVQHSEAYFSSRIINLTGLNNSIAGYKENEESNNNIICEQVDRSRQI</sequence>
<feature type="domain" description="WW" evidence="3">
    <location>
        <begin position="1"/>
        <end position="26"/>
    </location>
</feature>
<dbReference type="Proteomes" id="UP000789405">
    <property type="component" value="Unassembled WGS sequence"/>
</dbReference>
<dbReference type="EMBL" id="CAJVPY010012073">
    <property type="protein sequence ID" value="CAG8731605.1"/>
    <property type="molecule type" value="Genomic_DNA"/>
</dbReference>
<dbReference type="GO" id="GO:0004672">
    <property type="term" value="F:protein kinase activity"/>
    <property type="evidence" value="ECO:0007669"/>
    <property type="project" value="InterPro"/>
</dbReference>
<dbReference type="InterPro" id="IPR000719">
    <property type="entry name" value="Prot_kinase_dom"/>
</dbReference>
<keyword evidence="1" id="KW-0472">Membrane</keyword>
<dbReference type="Gene3D" id="2.20.70.10">
    <property type="match status" value="1"/>
</dbReference>
<evidence type="ECO:0000313" key="5">
    <source>
        <dbReference type="Proteomes" id="UP000789405"/>
    </source>
</evidence>
<dbReference type="PROSITE" id="PS50011">
    <property type="entry name" value="PROTEIN_KINASE_DOM"/>
    <property type="match status" value="1"/>
</dbReference>
<evidence type="ECO:0000256" key="1">
    <source>
        <dbReference type="SAM" id="Phobius"/>
    </source>
</evidence>